<dbReference type="InterPro" id="IPR038258">
    <property type="entry name" value="Gp4_sf"/>
</dbReference>
<dbReference type="EMBL" id="CABPSH010000010">
    <property type="protein sequence ID" value="VVE31593.1"/>
    <property type="molecule type" value="Genomic_DNA"/>
</dbReference>
<evidence type="ECO:0000313" key="2">
    <source>
        <dbReference type="Proteomes" id="UP000400981"/>
    </source>
</evidence>
<dbReference type="RefSeq" id="WP_150590764.1">
    <property type="nucleotide sequence ID" value="NZ_CABPSH010000010.1"/>
</dbReference>
<organism evidence="1 2">
    <name type="scientific">Pandoraea eparura</name>
    <dbReference type="NCBI Taxonomy" id="2508291"/>
    <lineage>
        <taxon>Bacteria</taxon>
        <taxon>Pseudomonadati</taxon>
        <taxon>Pseudomonadota</taxon>
        <taxon>Betaproteobacteria</taxon>
        <taxon>Burkholderiales</taxon>
        <taxon>Burkholderiaceae</taxon>
        <taxon>Pandoraea</taxon>
    </lineage>
</organism>
<sequence length="237" mass="26008">MTTAVDLITLALKDIGALGIGQSIGPDDTADGLATLNMMLGAWQGERLSVYHLVDTALMSTGAQSYTVGVGGNFNVLRPIKINAAYARLNPGMSNPIDYPVKMIDAREDYVRIGLKSLVSFPEFAFYDAAYPLGNLFLCPVPNSTFELHIVTMEALPQFSVPAAVINLPPEYTAAIRYNLALWLAPSYQLEPMPSLVRLAGNAKRIIKRMNVQIQSMTMPRGLASEQKYNIYSDRPY</sequence>
<dbReference type="Gene3D" id="1.10.3230.20">
    <property type="entry name" value="P22 tail accessory factor (Gp4)"/>
    <property type="match status" value="2"/>
</dbReference>
<keyword evidence="2" id="KW-1185">Reference proteome</keyword>
<accession>A0A5E4X5L8</accession>
<evidence type="ECO:0000313" key="1">
    <source>
        <dbReference type="EMBL" id="VVE31593.1"/>
    </source>
</evidence>
<name>A0A5E4X5L8_9BURK</name>
<gene>
    <name evidence="1" type="ORF">PEP31012_03707</name>
</gene>
<dbReference type="Proteomes" id="UP000400981">
    <property type="component" value="Unassembled WGS sequence"/>
</dbReference>
<proteinExistence type="predicted"/>
<protein>
    <submittedName>
        <fullName evidence="1">Uncharacterized protein</fullName>
    </submittedName>
</protein>
<dbReference type="AlphaFoldDB" id="A0A5E4X5L8"/>
<reference evidence="1 2" key="1">
    <citation type="submission" date="2019-08" db="EMBL/GenBank/DDBJ databases">
        <authorList>
            <person name="Peeters C."/>
        </authorList>
    </citation>
    <scope>NUCLEOTIDE SEQUENCE [LARGE SCALE GENOMIC DNA]</scope>
    <source>
        <strain evidence="1 2">LMG 31012</strain>
    </source>
</reference>
<dbReference type="OrthoDB" id="9134537at2"/>